<reference evidence="4" key="1">
    <citation type="submission" date="2010-02" db="EMBL/GenBank/DDBJ databases">
        <title>Complete sequence of chromosome of Natrialba magadii ATCC 43099.</title>
        <authorList>
            <consortium name="US DOE Joint Genome Institute"/>
            <person name="Lucas S."/>
            <person name="Copeland A."/>
            <person name="Lapidus A."/>
            <person name="Cheng J.-F."/>
            <person name="Bruce D."/>
            <person name="Goodwin L."/>
            <person name="Pitluck S."/>
            <person name="Davenport K."/>
            <person name="Saunders E."/>
            <person name="Detter J.C."/>
            <person name="Han C."/>
            <person name="Tapia R."/>
            <person name="Land M."/>
            <person name="Hauser L."/>
            <person name="Kyrpides N."/>
            <person name="Mikhailova N."/>
            <person name="De Castro R.E."/>
            <person name="Maupin-Furlow J.A."/>
            <person name="Woyke T."/>
        </authorList>
    </citation>
    <scope>NUCLEOTIDE SEQUENCE [LARGE SCALE GENOMIC DNA]</scope>
    <source>
        <strain evidence="4">ATCC 43099 / DSM 3394 / CCM 3739 / CIP 104546 / IAM 13178 / JCM 8861 / NBRC 102185 / NCIMB 2190 / MS3</strain>
    </source>
</reference>
<dbReference type="HOGENOM" id="CLU_197989_0_0_2"/>
<dbReference type="EMBL" id="AOHS01000060">
    <property type="protein sequence ID" value="ELY24036.1"/>
    <property type="molecule type" value="Genomic_DNA"/>
</dbReference>
<gene>
    <name evidence="2" type="ordered locus">Nmag_1411</name>
    <name evidence="3" type="ORF">C500_19570</name>
</gene>
<dbReference type="STRING" id="547559.Nmag_1411"/>
<dbReference type="AlphaFoldDB" id="D3ST44"/>
<dbReference type="GeneID" id="8824244"/>
<keyword evidence="4" id="KW-1185">Reference proteome</keyword>
<evidence type="ECO:0000313" key="4">
    <source>
        <dbReference type="Proteomes" id="UP000001879"/>
    </source>
</evidence>
<dbReference type="RefSeq" id="WP_004268127.1">
    <property type="nucleotide sequence ID" value="NC_013922.1"/>
</dbReference>
<dbReference type="Proteomes" id="UP000001879">
    <property type="component" value="Chromosome"/>
</dbReference>
<dbReference type="PaxDb" id="547559-Nmag_1411"/>
<dbReference type="Proteomes" id="UP000011543">
    <property type="component" value="Unassembled WGS sequence"/>
</dbReference>
<keyword evidence="1" id="KW-0812">Transmembrane</keyword>
<proteinExistence type="predicted"/>
<reference evidence="2 4" key="2">
    <citation type="journal article" date="2012" name="BMC Genomics">
        <title>A comparative genomics perspective on the genetic content of the alkaliphilic haloarchaeon Natrialba magadii ATCC 43099T.</title>
        <authorList>
            <person name="Siddaramappa S."/>
            <person name="Challacombe J.F."/>
            <person name="Decastro R.E."/>
            <person name="Pfeiffer F."/>
            <person name="Sastre D.E."/>
            <person name="Gimenez M.I."/>
            <person name="Paggi R.A."/>
            <person name="Detter J.C."/>
            <person name="Davenport K.W."/>
            <person name="Goodwin L.A."/>
            <person name="Kyrpides N."/>
            <person name="Tapia R."/>
            <person name="Pitluck S."/>
            <person name="Lucas S."/>
            <person name="Woyke T."/>
            <person name="Maupin-Furlow J.A."/>
        </authorList>
    </citation>
    <scope>NUCLEOTIDE SEQUENCE [LARGE SCALE GENOMIC DNA]</scope>
    <source>
        <strain evidence="2">ATCC 43099</strain>
        <strain evidence="4">ATCC 43099 / DSM 3394 / CCM 3739 / CIP 104546 / IAM 13178 / JCM 8861 / NBRC 102185 / NCIMB 2190 / MS3</strain>
    </source>
</reference>
<keyword evidence="1" id="KW-1133">Transmembrane helix</keyword>
<evidence type="ECO:0000313" key="5">
    <source>
        <dbReference type="Proteomes" id="UP000011543"/>
    </source>
</evidence>
<dbReference type="PATRIC" id="fig|547559.17.peg.3866"/>
<organism evidence="2 4">
    <name type="scientific">Natrialba magadii (strain ATCC 43099 / DSM 3394 / CCM 3739 / CIP 104546 / IAM 13178 / JCM 8861 / NBRC 102185 / NCIMB 2190 / MS3)</name>
    <name type="common">Natronobacterium magadii</name>
    <dbReference type="NCBI Taxonomy" id="547559"/>
    <lineage>
        <taxon>Archaea</taxon>
        <taxon>Methanobacteriati</taxon>
        <taxon>Methanobacteriota</taxon>
        <taxon>Stenosarchaea group</taxon>
        <taxon>Halobacteria</taxon>
        <taxon>Halobacteriales</taxon>
        <taxon>Natrialbaceae</taxon>
        <taxon>Natrialba</taxon>
    </lineage>
</organism>
<accession>D3ST44</accession>
<protein>
    <submittedName>
        <fullName evidence="2">Uncharacterized protein</fullName>
    </submittedName>
</protein>
<reference evidence="2" key="4">
    <citation type="submission" date="2016-09" db="EMBL/GenBank/DDBJ databases">
        <authorList>
            <person name="Pfeiffer F."/>
        </authorList>
    </citation>
    <scope>NUCLEOTIDE SEQUENCE</scope>
    <source>
        <strain evidence="2">ATCC 43099</strain>
    </source>
</reference>
<dbReference type="OrthoDB" id="377377at2157"/>
<sequence length="71" mass="7339">MDEVCRTTAGRRLLGVVLAVAVLLPIALTQLEVSPQRVTVGTAVVSGLLVIGALSLPALIFAEWRAADAGQ</sequence>
<dbReference type="EMBL" id="CP001932">
    <property type="protein sequence ID" value="ADD04990.1"/>
    <property type="molecule type" value="Genomic_DNA"/>
</dbReference>
<evidence type="ECO:0000313" key="2">
    <source>
        <dbReference type="EMBL" id="ADD04990.1"/>
    </source>
</evidence>
<dbReference type="eggNOG" id="arCOG11186">
    <property type="taxonomic scope" value="Archaea"/>
</dbReference>
<name>D3ST44_NATMM</name>
<feature type="transmembrane region" description="Helical" evidence="1">
    <location>
        <begin position="39"/>
        <end position="62"/>
    </location>
</feature>
<evidence type="ECO:0000313" key="3">
    <source>
        <dbReference type="EMBL" id="ELY24036.1"/>
    </source>
</evidence>
<keyword evidence="1" id="KW-0472">Membrane</keyword>
<dbReference type="KEGG" id="nmg:Nmag_1411"/>
<evidence type="ECO:0000256" key="1">
    <source>
        <dbReference type="SAM" id="Phobius"/>
    </source>
</evidence>
<reference evidence="3 5" key="3">
    <citation type="journal article" date="2014" name="PLoS Genet.">
        <title>Phylogenetically driven sequencing of extremely halophilic archaea reveals strategies for static and dynamic osmo-response.</title>
        <authorList>
            <person name="Becker E.A."/>
            <person name="Seitzer P.M."/>
            <person name="Tritt A."/>
            <person name="Larsen D."/>
            <person name="Krusor M."/>
            <person name="Yao A.I."/>
            <person name="Wu D."/>
            <person name="Madern D."/>
            <person name="Eisen J.A."/>
            <person name="Darling A.E."/>
            <person name="Facciotti M.T."/>
        </authorList>
    </citation>
    <scope>NUCLEOTIDE SEQUENCE [LARGE SCALE GENOMIC DNA]</scope>
    <source>
        <strain evidence="5">ATCC 43099 / DSM 3394 / CCM 3739 / CIP 104546 / IAM 13178 / JCM 8861 / NBRC 102185 / NCIMB 2190 / MS3</strain>
        <strain evidence="3">MS-3</strain>
    </source>
</reference>